<dbReference type="PANTHER" id="PTHR37807">
    <property type="entry name" value="OS07G0160300 PROTEIN"/>
    <property type="match status" value="1"/>
</dbReference>
<comment type="caution">
    <text evidence="1">The sequence shown here is derived from an EMBL/GenBank/DDBJ whole genome shotgun (WGS) entry which is preliminary data.</text>
</comment>
<dbReference type="PANTHER" id="PTHR37807:SF3">
    <property type="entry name" value="OS07G0160300 PROTEIN"/>
    <property type="match status" value="1"/>
</dbReference>
<dbReference type="RefSeq" id="WP_379595634.1">
    <property type="nucleotide sequence ID" value="NZ_JBHRTN010000008.1"/>
</dbReference>
<name>A0ABV7G1X4_9PROT</name>
<dbReference type="EMBL" id="JBHRTN010000008">
    <property type="protein sequence ID" value="MFC3125140.1"/>
    <property type="molecule type" value="Genomic_DNA"/>
</dbReference>
<dbReference type="Proteomes" id="UP001595593">
    <property type="component" value="Unassembled WGS sequence"/>
</dbReference>
<protein>
    <submittedName>
        <fullName evidence="1">AAA family ATPase</fullName>
    </submittedName>
</protein>
<evidence type="ECO:0000313" key="2">
    <source>
        <dbReference type="Proteomes" id="UP001595593"/>
    </source>
</evidence>
<dbReference type="InterPro" id="IPR027417">
    <property type="entry name" value="P-loop_NTPase"/>
</dbReference>
<accession>A0ABV7G1X4</accession>
<reference evidence="2" key="1">
    <citation type="journal article" date="2019" name="Int. J. Syst. Evol. Microbiol.">
        <title>The Global Catalogue of Microorganisms (GCM) 10K type strain sequencing project: providing services to taxonomists for standard genome sequencing and annotation.</title>
        <authorList>
            <consortium name="The Broad Institute Genomics Platform"/>
            <consortium name="The Broad Institute Genome Sequencing Center for Infectious Disease"/>
            <person name="Wu L."/>
            <person name="Ma J."/>
        </authorList>
    </citation>
    <scope>NUCLEOTIDE SEQUENCE [LARGE SCALE GENOMIC DNA]</scope>
    <source>
        <strain evidence="2">KCTC 52094</strain>
    </source>
</reference>
<proteinExistence type="predicted"/>
<sequence>MLLVFGGLPGVGKTSIASRIARSEPAVFLRIDTIEQAMQDATGADPGAAGYYVAYELAATQLRMGLKVVVDCVNPLPVTRAAWRQVASRAGCAMLEIEVVCSDTSEHRRRVERRAGDIPHLAPPDWADVQARGYVPWPEAHLVLDTATLAVEDAVEQVRQAMRNSLKTLS</sequence>
<evidence type="ECO:0000313" key="1">
    <source>
        <dbReference type="EMBL" id="MFC3125140.1"/>
    </source>
</evidence>
<dbReference type="Pfam" id="PF13671">
    <property type="entry name" value="AAA_33"/>
    <property type="match status" value="1"/>
</dbReference>
<dbReference type="Gene3D" id="3.40.50.300">
    <property type="entry name" value="P-loop containing nucleotide triphosphate hydrolases"/>
    <property type="match status" value="1"/>
</dbReference>
<organism evidence="1 2">
    <name type="scientific">Teichococcus globiformis</name>
    <dbReference type="NCBI Taxonomy" id="2307229"/>
    <lineage>
        <taxon>Bacteria</taxon>
        <taxon>Pseudomonadati</taxon>
        <taxon>Pseudomonadota</taxon>
        <taxon>Alphaproteobacteria</taxon>
        <taxon>Acetobacterales</taxon>
        <taxon>Roseomonadaceae</taxon>
        <taxon>Roseomonas</taxon>
    </lineage>
</organism>
<keyword evidence="2" id="KW-1185">Reference proteome</keyword>
<gene>
    <name evidence="1" type="ORF">ACFOD4_08715</name>
</gene>
<dbReference type="SUPFAM" id="SSF52540">
    <property type="entry name" value="P-loop containing nucleoside triphosphate hydrolases"/>
    <property type="match status" value="1"/>
</dbReference>